<dbReference type="CDD" id="cd03192">
    <property type="entry name" value="GST_C_Sigma_like"/>
    <property type="match status" value="1"/>
</dbReference>
<dbReference type="PANTHER" id="PTHR11571">
    <property type="entry name" value="GLUTATHIONE S-TRANSFERASE"/>
    <property type="match status" value="1"/>
</dbReference>
<dbReference type="Gene3D" id="3.40.30.10">
    <property type="entry name" value="Glutaredoxin"/>
    <property type="match status" value="1"/>
</dbReference>
<feature type="domain" description="GST N-terminal" evidence="6">
    <location>
        <begin position="36"/>
        <end position="113"/>
    </location>
</feature>
<dbReference type="AlphaFoldDB" id="A0A7I4Y8Y6"/>
<evidence type="ECO:0000313" key="8">
    <source>
        <dbReference type="Proteomes" id="UP000025227"/>
    </source>
</evidence>
<evidence type="ECO:0000259" key="6">
    <source>
        <dbReference type="PROSITE" id="PS50404"/>
    </source>
</evidence>
<reference evidence="9" key="1">
    <citation type="submission" date="2020-12" db="UniProtKB">
        <authorList>
            <consortium name="WormBaseParasite"/>
        </authorList>
    </citation>
    <scope>IDENTIFICATION</scope>
    <source>
        <strain evidence="9">MHco3</strain>
    </source>
</reference>
<evidence type="ECO:0000256" key="3">
    <source>
        <dbReference type="ARBA" id="ARBA00038317"/>
    </source>
</evidence>
<sequence>SLLANVGHCKIGKRIKIHADMALSESCRRYHPSTMPHYKLIYFDARGRAEVTRQLFLLAGQEFEDVRLSKSEWPQHKSEMPFGQLPVLEVDGKQLAQSHAIARYVARQFGHAGKTPFDEALVDSIADQYKDFDTEVWPFFAVLLGFEKGDLEVQLEKTFAPARDKLFTFLTKFLERNGSGYLVGDSLTWADLLLAELDTYSEKIPALYEGFPEMRAHAGKVRSDPILKKWIECRPSSQF</sequence>
<dbReference type="SFLD" id="SFLDG01205">
    <property type="entry name" value="AMPS.1"/>
    <property type="match status" value="1"/>
</dbReference>
<dbReference type="Gene3D" id="1.20.1050.10">
    <property type="match status" value="1"/>
</dbReference>
<keyword evidence="2" id="KW-0808">Transferase</keyword>
<accession>A0A7I4Y8Y6</accession>
<dbReference type="OrthoDB" id="414243at2759"/>
<comment type="catalytic activity">
    <reaction evidence="4">
        <text>RX + glutathione = an S-substituted glutathione + a halide anion + H(+)</text>
        <dbReference type="Rhea" id="RHEA:16437"/>
        <dbReference type="ChEBI" id="CHEBI:15378"/>
        <dbReference type="ChEBI" id="CHEBI:16042"/>
        <dbReference type="ChEBI" id="CHEBI:17792"/>
        <dbReference type="ChEBI" id="CHEBI:57925"/>
        <dbReference type="ChEBI" id="CHEBI:90779"/>
        <dbReference type="EC" id="2.5.1.18"/>
    </reaction>
</comment>
<dbReference type="EC" id="2.5.1.18" evidence="1"/>
<dbReference type="WBParaSite" id="HCON_00064430-00001">
    <property type="protein sequence ID" value="HCON_00064430-00001"/>
    <property type="gene ID" value="HCON_00064430"/>
</dbReference>
<organism evidence="8 9">
    <name type="scientific">Haemonchus contortus</name>
    <name type="common">Barber pole worm</name>
    <dbReference type="NCBI Taxonomy" id="6289"/>
    <lineage>
        <taxon>Eukaryota</taxon>
        <taxon>Metazoa</taxon>
        <taxon>Ecdysozoa</taxon>
        <taxon>Nematoda</taxon>
        <taxon>Chromadorea</taxon>
        <taxon>Rhabditida</taxon>
        <taxon>Rhabditina</taxon>
        <taxon>Rhabditomorpha</taxon>
        <taxon>Strongyloidea</taxon>
        <taxon>Trichostrongylidae</taxon>
        <taxon>Haemonchus</taxon>
    </lineage>
</organism>
<dbReference type="FunFam" id="1.20.1050.10:FF:000031">
    <property type="entry name" value="Glutathione S-Transferase"/>
    <property type="match status" value="1"/>
</dbReference>
<dbReference type="GO" id="GO:0005737">
    <property type="term" value="C:cytoplasm"/>
    <property type="evidence" value="ECO:0007669"/>
    <property type="project" value="UniProtKB-ARBA"/>
</dbReference>
<dbReference type="PROSITE" id="PS50405">
    <property type="entry name" value="GST_CTER"/>
    <property type="match status" value="1"/>
</dbReference>
<dbReference type="InterPro" id="IPR036249">
    <property type="entry name" value="Thioredoxin-like_sf"/>
</dbReference>
<feature type="domain" description="GST C-terminal" evidence="7">
    <location>
        <begin position="115"/>
        <end position="239"/>
    </location>
</feature>
<dbReference type="SFLD" id="SFLDS00019">
    <property type="entry name" value="Glutathione_Transferase_(cytos"/>
    <property type="match status" value="1"/>
</dbReference>
<evidence type="ECO:0000256" key="4">
    <source>
        <dbReference type="ARBA" id="ARBA00047960"/>
    </source>
</evidence>
<evidence type="ECO:0000256" key="2">
    <source>
        <dbReference type="ARBA" id="ARBA00022679"/>
    </source>
</evidence>
<dbReference type="PANTHER" id="PTHR11571:SF224">
    <property type="entry name" value="HEMATOPOIETIC PROSTAGLANDIN D SYNTHASE"/>
    <property type="match status" value="1"/>
</dbReference>
<dbReference type="InterPro" id="IPR040079">
    <property type="entry name" value="Glutathione_S-Trfase"/>
</dbReference>
<evidence type="ECO:0000259" key="7">
    <source>
        <dbReference type="PROSITE" id="PS50405"/>
    </source>
</evidence>
<proteinExistence type="inferred from homology"/>
<dbReference type="InterPro" id="IPR036282">
    <property type="entry name" value="Glutathione-S-Trfase_C_sf"/>
</dbReference>
<dbReference type="CDD" id="cd03039">
    <property type="entry name" value="GST_N_Sigma_like"/>
    <property type="match status" value="1"/>
</dbReference>
<dbReference type="Pfam" id="PF14497">
    <property type="entry name" value="GST_C_3"/>
    <property type="match status" value="1"/>
</dbReference>
<dbReference type="InterPro" id="IPR004045">
    <property type="entry name" value="Glutathione_S-Trfase_N"/>
</dbReference>
<evidence type="ECO:0000256" key="1">
    <source>
        <dbReference type="ARBA" id="ARBA00012452"/>
    </source>
</evidence>
<evidence type="ECO:0000256" key="5">
    <source>
        <dbReference type="ARBA" id="ARBA00078118"/>
    </source>
</evidence>
<keyword evidence="8" id="KW-1185">Reference proteome</keyword>
<name>A0A7I4Y8Y6_HAECO</name>
<dbReference type="InterPro" id="IPR050213">
    <property type="entry name" value="GST_superfamily"/>
</dbReference>
<dbReference type="SFLD" id="SFLDG00363">
    <property type="entry name" value="AMPS_(cytGST):_Alpha-__Mu-__Pi"/>
    <property type="match status" value="1"/>
</dbReference>
<dbReference type="GO" id="GO:0006749">
    <property type="term" value="P:glutathione metabolic process"/>
    <property type="evidence" value="ECO:0007669"/>
    <property type="project" value="TreeGrafter"/>
</dbReference>
<evidence type="ECO:0000313" key="9">
    <source>
        <dbReference type="WBParaSite" id="HCON_00064430-00001"/>
    </source>
</evidence>
<dbReference type="GO" id="GO:0004364">
    <property type="term" value="F:glutathione transferase activity"/>
    <property type="evidence" value="ECO:0007669"/>
    <property type="project" value="UniProtKB-EC"/>
</dbReference>
<dbReference type="SUPFAM" id="SSF52833">
    <property type="entry name" value="Thioredoxin-like"/>
    <property type="match status" value="1"/>
</dbReference>
<dbReference type="PROSITE" id="PS50404">
    <property type="entry name" value="GST_NTER"/>
    <property type="match status" value="1"/>
</dbReference>
<dbReference type="InterPro" id="IPR010987">
    <property type="entry name" value="Glutathione-S-Trfase_C-like"/>
</dbReference>
<protein>
    <recommendedName>
        <fullName evidence="1">glutathione transferase</fullName>
        <ecNumber evidence="1">2.5.1.18</ecNumber>
    </recommendedName>
    <alternativeName>
        <fullName evidence="5">GST class-sigma</fullName>
    </alternativeName>
</protein>
<dbReference type="Pfam" id="PF02798">
    <property type="entry name" value="GST_N"/>
    <property type="match status" value="1"/>
</dbReference>
<comment type="similarity">
    <text evidence="3">Belongs to the GST superfamily. Sigma family.</text>
</comment>
<dbReference type="InterPro" id="IPR004046">
    <property type="entry name" value="GST_C"/>
</dbReference>
<dbReference type="Proteomes" id="UP000025227">
    <property type="component" value="Unplaced"/>
</dbReference>
<dbReference type="SUPFAM" id="SSF47616">
    <property type="entry name" value="GST C-terminal domain-like"/>
    <property type="match status" value="1"/>
</dbReference>
<dbReference type="FunFam" id="3.40.30.10:FF:000258">
    <property type="entry name" value="Glutathione S-transferase"/>
    <property type="match status" value="1"/>
</dbReference>